<protein>
    <submittedName>
        <fullName evidence="4">DctM-like transporters</fullName>
    </submittedName>
</protein>
<dbReference type="InterPro" id="IPR011853">
    <property type="entry name" value="TRAP_DctM-Dct_fused"/>
</dbReference>
<dbReference type="OrthoDB" id="9759894at2"/>
<dbReference type="GO" id="GO:0022857">
    <property type="term" value="F:transmembrane transporter activity"/>
    <property type="evidence" value="ECO:0007669"/>
    <property type="project" value="UniProtKB-UniRule"/>
</dbReference>
<keyword evidence="2" id="KW-0472">Membrane</keyword>
<feature type="transmembrane region" description="Helical" evidence="2">
    <location>
        <begin position="526"/>
        <end position="545"/>
    </location>
</feature>
<keyword evidence="1" id="KW-0813">Transport</keyword>
<accession>A0A1X6Y5I7</accession>
<feature type="transmembrane region" description="Helical" evidence="2">
    <location>
        <begin position="260"/>
        <end position="286"/>
    </location>
</feature>
<name>A0A1X6Y5I7_9RHOB</name>
<dbReference type="PANTHER" id="PTHR43849">
    <property type="entry name" value="BLL3936 PROTEIN"/>
    <property type="match status" value="1"/>
</dbReference>
<dbReference type="NCBIfam" id="TIGR02123">
    <property type="entry name" value="TRAP_fused"/>
    <property type="match status" value="1"/>
</dbReference>
<dbReference type="GO" id="GO:0005886">
    <property type="term" value="C:plasma membrane"/>
    <property type="evidence" value="ECO:0007669"/>
    <property type="project" value="UniProtKB-SubCell"/>
</dbReference>
<dbReference type="EMBL" id="FWFN01000001">
    <property type="protein sequence ID" value="SLN11545.1"/>
    <property type="molecule type" value="Genomic_DNA"/>
</dbReference>
<evidence type="ECO:0000256" key="1">
    <source>
        <dbReference type="RuleBase" id="RU369079"/>
    </source>
</evidence>
<feature type="transmembrane region" description="Helical" evidence="2">
    <location>
        <begin position="551"/>
        <end position="571"/>
    </location>
</feature>
<comment type="subcellular location">
    <subcellularLocation>
        <location evidence="1">Cell inner membrane</location>
        <topology evidence="1">Multi-pass membrane protein</topology>
    </subcellularLocation>
</comment>
<organism evidence="4 5">
    <name type="scientific">Pseudooceanicola marinus</name>
    <dbReference type="NCBI Taxonomy" id="396013"/>
    <lineage>
        <taxon>Bacteria</taxon>
        <taxon>Pseudomonadati</taxon>
        <taxon>Pseudomonadota</taxon>
        <taxon>Alphaproteobacteria</taxon>
        <taxon>Rhodobacterales</taxon>
        <taxon>Paracoccaceae</taxon>
        <taxon>Pseudooceanicola</taxon>
    </lineage>
</organism>
<sequence>MESTPKPRPLGRAVASLAWIGAVALALAGVWIAGFGGTSETLLRIGSFTLAAGVLLVSRIQLRLEQDKPWMIALDLVLLAALGVAMQRYAAIGEALEIGLYFFQPSDIAIGVAGVVVLMELTRRAFGLPLVVVCLLAVAYALYGRYLPWIFEHGGYSLQQVMQVIWYSFDGVFGRPLSVVTTLILVFIVFGAILEAVGAGPVLLRFAFAATGRMRGGPAHAAIAASGVFGTMSGSVSGNVVGTGVMTIPMIVKRGFPARYAGGVEAAASSGGQFMPPIMGAVAFIMSDVTGIPYLTICLAALLPALFYYASLFVAVHLEAVSRDIRPIPRRELPVLTGHDWRMSLCFLLPLALMLAIMISGRSPAMAGFWAVISAIGLGFVLNPEVRRSPQVILEGLRQGGLAAAQILIAVAAIGIVIGVMNMTGLGLRFAGIIQDISGDSLFLSLVMMMLGSLVLGMGMPTVPAYLIVILVMGPAIQMMGVPVVIAHLFVVYFGVLSSITPPVAIAAFAAAPIAKANPVAIGVDACRIALIGFIIPFVLVYNPSLSLVTGFTWAGLAWVCLRLTLTIWLFSTGFSGYASARLGAPERALRFALGLGVLVPMIWVEAACTLVALALVWRDWQGRLRDSDDAPAPERADTIPAEAP</sequence>
<evidence type="ECO:0000259" key="3">
    <source>
        <dbReference type="Pfam" id="PF06808"/>
    </source>
</evidence>
<feature type="transmembrane region" description="Helical" evidence="2">
    <location>
        <begin position="492"/>
        <end position="514"/>
    </location>
</feature>
<gene>
    <name evidence="4" type="ORF">PSM7751_00149</name>
</gene>
<feature type="transmembrane region" description="Helical" evidence="2">
    <location>
        <begin position="41"/>
        <end position="58"/>
    </location>
</feature>
<comment type="function">
    <text evidence="1">Part of the tripartite ATP-independent periplasmic (TRAP) transport system.</text>
</comment>
<keyword evidence="2" id="KW-0812">Transmembrane</keyword>
<dbReference type="PANTHER" id="PTHR43849:SF2">
    <property type="entry name" value="BLL3936 PROTEIN"/>
    <property type="match status" value="1"/>
</dbReference>
<feature type="transmembrane region" description="Helical" evidence="2">
    <location>
        <begin position="70"/>
        <end position="92"/>
    </location>
</feature>
<keyword evidence="1" id="KW-0997">Cell inner membrane</keyword>
<keyword evidence="1" id="KW-1003">Cell membrane</keyword>
<dbReference type="InterPro" id="IPR010656">
    <property type="entry name" value="DctM"/>
</dbReference>
<evidence type="ECO:0000313" key="4">
    <source>
        <dbReference type="EMBL" id="SLN11545.1"/>
    </source>
</evidence>
<keyword evidence="2" id="KW-1133">Transmembrane helix</keyword>
<feature type="transmembrane region" description="Helical" evidence="2">
    <location>
        <begin position="12"/>
        <end position="35"/>
    </location>
</feature>
<feature type="transmembrane region" description="Helical" evidence="2">
    <location>
        <begin position="98"/>
        <end position="118"/>
    </location>
</feature>
<dbReference type="Proteomes" id="UP000193963">
    <property type="component" value="Unassembled WGS sequence"/>
</dbReference>
<keyword evidence="5" id="KW-1185">Reference proteome</keyword>
<feature type="transmembrane region" description="Helical" evidence="2">
    <location>
        <begin position="341"/>
        <end position="359"/>
    </location>
</feature>
<feature type="transmembrane region" description="Helical" evidence="2">
    <location>
        <begin position="592"/>
        <end position="618"/>
    </location>
</feature>
<feature type="transmembrane region" description="Helical" evidence="2">
    <location>
        <begin position="402"/>
        <end position="421"/>
    </location>
</feature>
<evidence type="ECO:0000313" key="5">
    <source>
        <dbReference type="Proteomes" id="UP000193963"/>
    </source>
</evidence>
<feature type="transmembrane region" description="Helical" evidence="2">
    <location>
        <begin position="441"/>
        <end position="458"/>
    </location>
</feature>
<feature type="transmembrane region" description="Helical" evidence="2">
    <location>
        <begin position="125"/>
        <end position="143"/>
    </location>
</feature>
<feature type="domain" description="TRAP C4-dicarboxylate transport system permease DctM subunit" evidence="3">
    <location>
        <begin position="115"/>
        <end position="554"/>
    </location>
</feature>
<dbReference type="AlphaFoldDB" id="A0A1X6Y5I7"/>
<dbReference type="RefSeq" id="WP_157792122.1">
    <property type="nucleotide sequence ID" value="NZ_FWFN01000001.1"/>
</dbReference>
<reference evidence="4 5" key="1">
    <citation type="submission" date="2017-03" db="EMBL/GenBank/DDBJ databases">
        <authorList>
            <person name="Afonso C.L."/>
            <person name="Miller P.J."/>
            <person name="Scott M.A."/>
            <person name="Spackman E."/>
            <person name="Goraichik I."/>
            <person name="Dimitrov K.M."/>
            <person name="Suarez D.L."/>
            <person name="Swayne D.E."/>
        </authorList>
    </citation>
    <scope>NUCLEOTIDE SEQUENCE [LARGE SCALE GENOMIC DNA]</scope>
    <source>
        <strain evidence="4 5">CECT 7751</strain>
    </source>
</reference>
<feature type="transmembrane region" description="Helical" evidence="2">
    <location>
        <begin position="177"/>
        <end position="204"/>
    </location>
</feature>
<evidence type="ECO:0000256" key="2">
    <source>
        <dbReference type="SAM" id="Phobius"/>
    </source>
</evidence>
<dbReference type="Pfam" id="PF06808">
    <property type="entry name" value="DctM"/>
    <property type="match status" value="1"/>
</dbReference>
<proteinExistence type="predicted"/>
<feature type="transmembrane region" description="Helical" evidence="2">
    <location>
        <begin position="365"/>
        <end position="382"/>
    </location>
</feature>
<feature type="transmembrane region" description="Helical" evidence="2">
    <location>
        <begin position="465"/>
        <end position="486"/>
    </location>
</feature>
<feature type="transmembrane region" description="Helical" evidence="2">
    <location>
        <begin position="292"/>
        <end position="320"/>
    </location>
</feature>